<organism evidence="1">
    <name type="scientific">uncultured Caudovirales phage</name>
    <dbReference type="NCBI Taxonomy" id="2100421"/>
    <lineage>
        <taxon>Viruses</taxon>
        <taxon>Duplodnaviria</taxon>
        <taxon>Heunggongvirae</taxon>
        <taxon>Uroviricota</taxon>
        <taxon>Caudoviricetes</taxon>
        <taxon>Peduoviridae</taxon>
        <taxon>Maltschvirus</taxon>
        <taxon>Maltschvirus maltsch</taxon>
    </lineage>
</organism>
<sequence>MELRLKAGYEEMSIYIPQQHQNVVGKFIDSRLYPHLYKLYPDLFEEIVEIKKTKKVNDILINDNTNESNTSI</sequence>
<name>A0A6J5N6P9_9CAUD</name>
<accession>A0A6J5N6P9</accession>
<dbReference type="EMBL" id="LR796607">
    <property type="protein sequence ID" value="CAB4154078.1"/>
    <property type="molecule type" value="Genomic_DNA"/>
</dbReference>
<proteinExistence type="predicted"/>
<evidence type="ECO:0000313" key="1">
    <source>
        <dbReference type="EMBL" id="CAB4154078.1"/>
    </source>
</evidence>
<protein>
    <submittedName>
        <fullName evidence="1">Uncharacterized protein</fullName>
    </submittedName>
</protein>
<reference evidence="1" key="1">
    <citation type="submission" date="2020-04" db="EMBL/GenBank/DDBJ databases">
        <authorList>
            <person name="Chiriac C."/>
            <person name="Salcher M."/>
            <person name="Ghai R."/>
            <person name="Kavagutti S V."/>
        </authorList>
    </citation>
    <scope>NUCLEOTIDE SEQUENCE</scope>
</reference>
<gene>
    <name evidence="1" type="ORF">UFOVP630_10</name>
</gene>